<feature type="compositionally biased region" description="Low complexity" evidence="1">
    <location>
        <begin position="343"/>
        <end position="358"/>
    </location>
</feature>
<gene>
    <name evidence="2" type="ORF">FNV43_RR08365</name>
</gene>
<sequence>MEAFSLLKYWRGGGGVADVGVNVRPNTGTTTIVTAVTNTAETDDDDDDDGPFFDLEFALPDEDETEGGDESQNPEPSRGSDSVDDSDEEEDEDDESDGVEDEREFNFTLSSGSSNDRADPNLSMSPSDDLFFKGKLVPIESSSLVFNPLNPTPSLKSNGSVANASKQQQKQQPEPQQKVRETTGTTTTTKAAAKQVFTVKFKVEEVPIVSLFTRDNSSRISSANKSQKQSSEESSNSEEKRFTKEVMQKYLKIVKPLYVRVSKRYGEKLRFSGQLSLNGSVAKAAPPPATAPTQKPIPAKPPAEKGQAEPEVSEASPSNAKNQKQGNFPAGLRVVCKHLGKSRSASSAVAAAPPGTVASRRRDDSLLQQQDGIQSAILHCKRSFNASRDSESSLLSRSVSDPTSEKSLDKSRKSSDEGNDGAFLWGDDADHAPNRCVVCEIKRRRFNLSTCGDAWTYITAEALRILLLPNAKPLVVLVNYRFLTLMPVSFSSLAEA</sequence>
<feature type="compositionally biased region" description="Acidic residues" evidence="1">
    <location>
        <begin position="59"/>
        <end position="69"/>
    </location>
</feature>
<comment type="caution">
    <text evidence="2">The sequence shown here is derived from an EMBL/GenBank/DDBJ whole genome shotgun (WGS) entry which is preliminary data.</text>
</comment>
<dbReference type="Proteomes" id="UP000796880">
    <property type="component" value="Unassembled WGS sequence"/>
</dbReference>
<feature type="compositionally biased region" description="Low complexity" evidence="1">
    <location>
        <begin position="166"/>
        <end position="191"/>
    </location>
</feature>
<reference evidence="2" key="1">
    <citation type="submission" date="2020-03" db="EMBL/GenBank/DDBJ databases">
        <title>A high-quality chromosome-level genome assembly of a woody plant with both climbing and erect habits, Rhamnella rubrinervis.</title>
        <authorList>
            <person name="Lu Z."/>
            <person name="Yang Y."/>
            <person name="Zhu X."/>
            <person name="Sun Y."/>
        </authorList>
    </citation>
    <scope>NUCLEOTIDE SEQUENCE</scope>
    <source>
        <strain evidence="2">BYM</strain>
        <tissue evidence="2">Leaf</tissue>
    </source>
</reference>
<feature type="region of interest" description="Disordered" evidence="1">
    <location>
        <begin position="279"/>
        <end position="328"/>
    </location>
</feature>
<organism evidence="2 3">
    <name type="scientific">Rhamnella rubrinervis</name>
    <dbReference type="NCBI Taxonomy" id="2594499"/>
    <lineage>
        <taxon>Eukaryota</taxon>
        <taxon>Viridiplantae</taxon>
        <taxon>Streptophyta</taxon>
        <taxon>Embryophyta</taxon>
        <taxon>Tracheophyta</taxon>
        <taxon>Spermatophyta</taxon>
        <taxon>Magnoliopsida</taxon>
        <taxon>eudicotyledons</taxon>
        <taxon>Gunneridae</taxon>
        <taxon>Pentapetalae</taxon>
        <taxon>rosids</taxon>
        <taxon>fabids</taxon>
        <taxon>Rosales</taxon>
        <taxon>Rhamnaceae</taxon>
        <taxon>rhamnoid group</taxon>
        <taxon>Rhamneae</taxon>
        <taxon>Rhamnella</taxon>
    </lineage>
</organism>
<evidence type="ECO:0000256" key="1">
    <source>
        <dbReference type="SAM" id="MobiDB-lite"/>
    </source>
</evidence>
<keyword evidence="3" id="KW-1185">Reference proteome</keyword>
<accession>A0A8K0H8R6</accession>
<feature type="compositionally biased region" description="Basic and acidic residues" evidence="1">
    <location>
        <begin position="403"/>
        <end position="416"/>
    </location>
</feature>
<dbReference type="OrthoDB" id="689803at2759"/>
<feature type="compositionally biased region" description="Polar residues" evidence="1">
    <location>
        <begin position="315"/>
        <end position="326"/>
    </location>
</feature>
<feature type="compositionally biased region" description="Acidic residues" evidence="1">
    <location>
        <begin position="82"/>
        <end position="103"/>
    </location>
</feature>
<dbReference type="AlphaFoldDB" id="A0A8K0H8R6"/>
<feature type="region of interest" description="Disordered" evidence="1">
    <location>
        <begin position="391"/>
        <end position="418"/>
    </location>
</feature>
<dbReference type="EMBL" id="VOIH02000004">
    <property type="protein sequence ID" value="KAF3447663.1"/>
    <property type="molecule type" value="Genomic_DNA"/>
</dbReference>
<feature type="compositionally biased region" description="Polar residues" evidence="1">
    <location>
        <begin position="152"/>
        <end position="165"/>
    </location>
</feature>
<name>A0A8K0H8R6_9ROSA</name>
<feature type="compositionally biased region" description="Low complexity" evidence="1">
    <location>
        <begin position="221"/>
        <end position="234"/>
    </location>
</feature>
<feature type="compositionally biased region" description="Low complexity" evidence="1">
    <location>
        <begin position="392"/>
        <end position="401"/>
    </location>
</feature>
<evidence type="ECO:0000313" key="3">
    <source>
        <dbReference type="Proteomes" id="UP000796880"/>
    </source>
</evidence>
<feature type="region of interest" description="Disordered" evidence="1">
    <location>
        <begin position="343"/>
        <end position="364"/>
    </location>
</feature>
<evidence type="ECO:0008006" key="4">
    <source>
        <dbReference type="Google" id="ProtNLM"/>
    </source>
</evidence>
<feature type="region of interest" description="Disordered" evidence="1">
    <location>
        <begin position="214"/>
        <end position="241"/>
    </location>
</feature>
<dbReference type="PANTHER" id="PTHR33929">
    <property type="entry name" value="MEMBRANE-ASSOCIATED KINASE REGULATOR 2-RELATED"/>
    <property type="match status" value="1"/>
</dbReference>
<evidence type="ECO:0000313" key="2">
    <source>
        <dbReference type="EMBL" id="KAF3447663.1"/>
    </source>
</evidence>
<proteinExistence type="predicted"/>
<dbReference type="GO" id="GO:0005886">
    <property type="term" value="C:plasma membrane"/>
    <property type="evidence" value="ECO:0007669"/>
    <property type="project" value="InterPro"/>
</dbReference>
<feature type="compositionally biased region" description="Acidic residues" evidence="1">
    <location>
        <begin position="41"/>
        <end position="51"/>
    </location>
</feature>
<feature type="region of interest" description="Disordered" evidence="1">
    <location>
        <begin position="37"/>
        <end position="130"/>
    </location>
</feature>
<feature type="region of interest" description="Disordered" evidence="1">
    <location>
        <begin position="144"/>
        <end position="191"/>
    </location>
</feature>
<dbReference type="PANTHER" id="PTHR33929:SF1">
    <property type="entry name" value="MEMBRANE-ASSOCIATED KINASE REGULATOR 2-RELATED"/>
    <property type="match status" value="1"/>
</dbReference>
<protein>
    <recommendedName>
        <fullName evidence="4">Membrane-associated kinase regulator 2</fullName>
    </recommendedName>
</protein>
<dbReference type="InterPro" id="IPR039619">
    <property type="entry name" value="MAKR2/5"/>
</dbReference>